<dbReference type="AlphaFoldDB" id="E8X6M6"/>
<evidence type="ECO:0000313" key="1">
    <source>
        <dbReference type="EMBL" id="ADW71176.1"/>
    </source>
</evidence>
<dbReference type="Proteomes" id="UP000000343">
    <property type="component" value="Plasmid pACIX902"/>
</dbReference>
<reference evidence="2" key="1">
    <citation type="submission" date="2011-01" db="EMBL/GenBank/DDBJ databases">
        <title>Complete sequence of plasmid2 of Acidobacterium sp. MP5ACTX9.</title>
        <authorList>
            <consortium name="US DOE Joint Genome Institute"/>
            <person name="Lucas S."/>
            <person name="Copeland A."/>
            <person name="Lapidus A."/>
            <person name="Cheng J.-F."/>
            <person name="Goodwin L."/>
            <person name="Pitluck S."/>
            <person name="Teshima H."/>
            <person name="Detter J.C."/>
            <person name="Han C."/>
            <person name="Tapia R."/>
            <person name="Land M."/>
            <person name="Hauser L."/>
            <person name="Kyrpides N."/>
            <person name="Ivanova N."/>
            <person name="Ovchinnikova G."/>
            <person name="Pagani I."/>
            <person name="Rawat S.R."/>
            <person name="Mannisto M."/>
            <person name="Haggblom M.M."/>
            <person name="Woyke T."/>
        </authorList>
    </citation>
    <scope>NUCLEOTIDE SEQUENCE [LARGE SCALE GENOMIC DNA]</scope>
    <source>
        <strain evidence="2">MP5ACTX9</strain>
        <plasmid evidence="2">Plasmid pACIX902</plasmid>
    </source>
</reference>
<dbReference type="KEGG" id="acm:AciX9_3898"/>
<protein>
    <submittedName>
        <fullName evidence="1">Uncharacterized protein</fullName>
    </submittedName>
</protein>
<name>E8X6M6_GRATM</name>
<geneLocation type="plasmid" evidence="1 2">
    <name>pACIX902</name>
</geneLocation>
<keyword evidence="2" id="KW-1185">Reference proteome</keyword>
<gene>
    <name evidence="1" type="ordered locus">AciX9_3898</name>
</gene>
<proteinExistence type="predicted"/>
<dbReference type="HOGENOM" id="CLU_3396769_0_0_0"/>
<accession>E8X6M6</accession>
<dbReference type="EMBL" id="CP002482">
    <property type="protein sequence ID" value="ADW71176.1"/>
    <property type="molecule type" value="Genomic_DNA"/>
</dbReference>
<organism evidence="2">
    <name type="scientific">Granulicella tundricola (strain ATCC BAA-1859 / DSM 23138 / MP5ACTX9)</name>
    <dbReference type="NCBI Taxonomy" id="1198114"/>
    <lineage>
        <taxon>Bacteria</taxon>
        <taxon>Pseudomonadati</taxon>
        <taxon>Acidobacteriota</taxon>
        <taxon>Terriglobia</taxon>
        <taxon>Terriglobales</taxon>
        <taxon>Acidobacteriaceae</taxon>
        <taxon>Granulicella</taxon>
    </lineage>
</organism>
<keyword evidence="1" id="KW-0614">Plasmid</keyword>
<sequence length="31" mass="3433">MRAEGSPRWLKQRGEPGTLLVLIGDAINKLI</sequence>
<evidence type="ECO:0000313" key="2">
    <source>
        <dbReference type="Proteomes" id="UP000000343"/>
    </source>
</evidence>